<keyword evidence="8 12" id="KW-0862">Zinc</keyword>
<evidence type="ECO:0000256" key="2">
    <source>
        <dbReference type="ARBA" id="ARBA00005594"/>
    </source>
</evidence>
<protein>
    <recommendedName>
        <fullName evidence="12">Cysteine--tRNA ligase</fullName>
        <ecNumber evidence="12">6.1.1.16</ecNumber>
    </recommendedName>
    <alternativeName>
        <fullName evidence="12">Cysteinyl-tRNA synthetase</fullName>
        <shortName evidence="12">CysRS</shortName>
    </alternativeName>
</protein>
<evidence type="ECO:0000256" key="5">
    <source>
        <dbReference type="ARBA" id="ARBA00022598"/>
    </source>
</evidence>
<comment type="cofactor">
    <cofactor evidence="12">
        <name>Zn(2+)</name>
        <dbReference type="ChEBI" id="CHEBI:29105"/>
    </cofactor>
    <text evidence="12">Binds 1 zinc ion per subunit.</text>
</comment>
<dbReference type="AlphaFoldDB" id="A0A1F7KAQ1"/>
<keyword evidence="6 12" id="KW-0479">Metal-binding</keyword>
<keyword evidence="10 12" id="KW-0648">Protein biosynthesis</keyword>
<dbReference type="CDD" id="cd00672">
    <property type="entry name" value="CysRS_core"/>
    <property type="match status" value="1"/>
</dbReference>
<evidence type="ECO:0000313" key="14">
    <source>
        <dbReference type="EMBL" id="OGK64918.1"/>
    </source>
</evidence>
<organism evidence="14 15">
    <name type="scientific">Candidatus Roizmanbacteria bacterium RIFOXYA1_FULL_41_12</name>
    <dbReference type="NCBI Taxonomy" id="1802082"/>
    <lineage>
        <taxon>Bacteria</taxon>
        <taxon>Candidatus Roizmaniibacteriota</taxon>
    </lineage>
</organism>
<evidence type="ECO:0000256" key="10">
    <source>
        <dbReference type="ARBA" id="ARBA00022917"/>
    </source>
</evidence>
<comment type="subcellular location">
    <subcellularLocation>
        <location evidence="1 12">Cytoplasm</location>
    </subcellularLocation>
</comment>
<dbReference type="InterPro" id="IPR015803">
    <property type="entry name" value="Cys-tRNA-ligase"/>
</dbReference>
<dbReference type="HAMAP" id="MF_00041">
    <property type="entry name" value="Cys_tRNA_synth"/>
    <property type="match status" value="1"/>
</dbReference>
<dbReference type="Pfam" id="PF09190">
    <property type="entry name" value="DALR_2"/>
    <property type="match status" value="1"/>
</dbReference>
<feature type="binding site" evidence="12">
    <location>
        <position position="248"/>
    </location>
    <ligand>
        <name>Zn(2+)</name>
        <dbReference type="ChEBI" id="CHEBI:29105"/>
    </ligand>
</feature>
<comment type="subunit">
    <text evidence="3 12">Monomer.</text>
</comment>
<dbReference type="EC" id="6.1.1.16" evidence="12"/>
<dbReference type="SUPFAM" id="SSF47323">
    <property type="entry name" value="Anticodon-binding domain of a subclass of class I aminoacyl-tRNA synthetases"/>
    <property type="match status" value="1"/>
</dbReference>
<dbReference type="Pfam" id="PF01406">
    <property type="entry name" value="tRNA-synt_1e"/>
    <property type="match status" value="1"/>
</dbReference>
<keyword evidence="11 12" id="KW-0030">Aminoacyl-tRNA synthetase</keyword>
<feature type="short sequence motif" description="'KMSKS' region" evidence="12">
    <location>
        <begin position="280"/>
        <end position="284"/>
    </location>
</feature>
<evidence type="ECO:0000256" key="11">
    <source>
        <dbReference type="ARBA" id="ARBA00023146"/>
    </source>
</evidence>
<dbReference type="GO" id="GO:0005829">
    <property type="term" value="C:cytosol"/>
    <property type="evidence" value="ECO:0007669"/>
    <property type="project" value="TreeGrafter"/>
</dbReference>
<dbReference type="PANTHER" id="PTHR10890:SF3">
    <property type="entry name" value="CYSTEINE--TRNA LIGASE, CYTOPLASMIC"/>
    <property type="match status" value="1"/>
</dbReference>
<feature type="binding site" evidence="12">
    <location>
        <position position="283"/>
    </location>
    <ligand>
        <name>ATP</name>
        <dbReference type="ChEBI" id="CHEBI:30616"/>
    </ligand>
</feature>
<comment type="similarity">
    <text evidence="2 12">Belongs to the class-I aminoacyl-tRNA synthetase family.</text>
</comment>
<evidence type="ECO:0000256" key="12">
    <source>
        <dbReference type="HAMAP-Rule" id="MF_00041"/>
    </source>
</evidence>
<dbReference type="PRINTS" id="PR00983">
    <property type="entry name" value="TRNASYNTHCYS"/>
</dbReference>
<evidence type="ECO:0000256" key="3">
    <source>
        <dbReference type="ARBA" id="ARBA00011245"/>
    </source>
</evidence>
<dbReference type="GO" id="GO:0008270">
    <property type="term" value="F:zinc ion binding"/>
    <property type="evidence" value="ECO:0007669"/>
    <property type="project" value="UniProtKB-UniRule"/>
</dbReference>
<keyword evidence="5 12" id="KW-0436">Ligase</keyword>
<evidence type="ECO:0000256" key="8">
    <source>
        <dbReference type="ARBA" id="ARBA00022833"/>
    </source>
</evidence>
<name>A0A1F7KAQ1_9BACT</name>
<dbReference type="InterPro" id="IPR024909">
    <property type="entry name" value="Cys-tRNA/MSH_ligase"/>
</dbReference>
<feature type="binding site" evidence="12">
    <location>
        <position position="27"/>
    </location>
    <ligand>
        <name>Zn(2+)</name>
        <dbReference type="ChEBI" id="CHEBI:29105"/>
    </ligand>
</feature>
<evidence type="ECO:0000256" key="9">
    <source>
        <dbReference type="ARBA" id="ARBA00022840"/>
    </source>
</evidence>
<evidence type="ECO:0000256" key="6">
    <source>
        <dbReference type="ARBA" id="ARBA00022723"/>
    </source>
</evidence>
<dbReference type="EMBL" id="MGBG01000013">
    <property type="protein sequence ID" value="OGK64918.1"/>
    <property type="molecule type" value="Genomic_DNA"/>
</dbReference>
<feature type="domain" description="Cysteinyl-tRNA synthetase class Ia DALR" evidence="13">
    <location>
        <begin position="356"/>
        <end position="406"/>
    </location>
</feature>
<accession>A0A1F7KAQ1</accession>
<evidence type="ECO:0000256" key="4">
    <source>
        <dbReference type="ARBA" id="ARBA00022490"/>
    </source>
</evidence>
<sequence>MQIYNTLTRKLEEFKPLKHGQVTFYHCGPTVYWTQHIGNLRGMTMGDLVRRTFEYLQYKVIQVRNYTDVGHLVSDNDEGEDKMEKGAKREGLSPSSIADKYIAQFEKDTKALNLLKPTHKPRATQYIKPMQEMIEKLLSQGYAYQTELAIYYDISRFDGYSKLSGQELEAQVVGEGKGQVIDKDKRQAQDFALWFFKKGDHAEAIQTWPSPWGEGFPGWHLECSVMSKALLGDTLDLHMGGVEHIPVHHTNEIAQSEAANGVKFVNYWLHNEHLLVNNRKMAKSEGTGYSLQEILDKGFSALDLRYLFLQAHYRSQQNFTWEALGAAREAHQNLLSILYTPGVLRAGRIIQSYQKQFEQAITDDFNIPQALAVVWTAVNSSNKAEDILATVLSFDQVLGLKIKNSLKVTVPASIIDLAKQRQQLRLDKQYKQADLIRQTIEAQGYLVEDKDGVFVIKPKVFA</sequence>
<feature type="short sequence motif" description="'HIGH' region" evidence="12">
    <location>
        <begin position="29"/>
        <end position="39"/>
    </location>
</feature>
<dbReference type="SUPFAM" id="SSF52374">
    <property type="entry name" value="Nucleotidylyl transferase"/>
    <property type="match status" value="1"/>
</dbReference>
<dbReference type="InterPro" id="IPR015273">
    <property type="entry name" value="Cys-tRNA-synt_Ia_DALR"/>
</dbReference>
<dbReference type="InterPro" id="IPR009080">
    <property type="entry name" value="tRNAsynth_Ia_anticodon-bd"/>
</dbReference>
<dbReference type="NCBIfam" id="TIGR00435">
    <property type="entry name" value="cysS"/>
    <property type="match status" value="1"/>
</dbReference>
<evidence type="ECO:0000256" key="7">
    <source>
        <dbReference type="ARBA" id="ARBA00022741"/>
    </source>
</evidence>
<gene>
    <name evidence="12" type="primary">cysS</name>
    <name evidence="14" type="ORF">A2209_04445</name>
</gene>
<proteinExistence type="inferred from homology"/>
<evidence type="ECO:0000256" key="1">
    <source>
        <dbReference type="ARBA" id="ARBA00004496"/>
    </source>
</evidence>
<evidence type="ECO:0000313" key="15">
    <source>
        <dbReference type="Proteomes" id="UP000178450"/>
    </source>
</evidence>
<dbReference type="GO" id="GO:0005524">
    <property type="term" value="F:ATP binding"/>
    <property type="evidence" value="ECO:0007669"/>
    <property type="project" value="UniProtKB-UniRule"/>
</dbReference>
<reference evidence="14 15" key="1">
    <citation type="journal article" date="2016" name="Nat. Commun.">
        <title>Thousands of microbial genomes shed light on interconnected biogeochemical processes in an aquifer system.</title>
        <authorList>
            <person name="Anantharaman K."/>
            <person name="Brown C.T."/>
            <person name="Hug L.A."/>
            <person name="Sharon I."/>
            <person name="Castelle C.J."/>
            <person name="Probst A.J."/>
            <person name="Thomas B.C."/>
            <person name="Singh A."/>
            <person name="Wilkins M.J."/>
            <person name="Karaoz U."/>
            <person name="Brodie E.L."/>
            <person name="Williams K.H."/>
            <person name="Hubbard S.S."/>
            <person name="Banfield J.F."/>
        </authorList>
    </citation>
    <scope>NUCLEOTIDE SEQUENCE [LARGE SCALE GENOMIC DNA]</scope>
</reference>
<dbReference type="PANTHER" id="PTHR10890">
    <property type="entry name" value="CYSTEINYL-TRNA SYNTHETASE"/>
    <property type="match status" value="1"/>
</dbReference>
<dbReference type="InterPro" id="IPR032678">
    <property type="entry name" value="tRNA-synt_1_cat_dom"/>
</dbReference>
<dbReference type="SMART" id="SM00840">
    <property type="entry name" value="DALR_2"/>
    <property type="match status" value="1"/>
</dbReference>
<keyword evidence="9 12" id="KW-0067">ATP-binding</keyword>
<dbReference type="Gene3D" id="3.40.50.620">
    <property type="entry name" value="HUPs"/>
    <property type="match status" value="1"/>
</dbReference>
<dbReference type="GO" id="GO:0004817">
    <property type="term" value="F:cysteine-tRNA ligase activity"/>
    <property type="evidence" value="ECO:0007669"/>
    <property type="project" value="UniProtKB-UniRule"/>
</dbReference>
<keyword evidence="4 12" id="KW-0963">Cytoplasm</keyword>
<feature type="binding site" evidence="12">
    <location>
        <position position="252"/>
    </location>
    <ligand>
        <name>Zn(2+)</name>
        <dbReference type="ChEBI" id="CHEBI:29105"/>
    </ligand>
</feature>
<evidence type="ECO:0000259" key="13">
    <source>
        <dbReference type="SMART" id="SM00840"/>
    </source>
</evidence>
<comment type="catalytic activity">
    <reaction evidence="12">
        <text>tRNA(Cys) + L-cysteine + ATP = L-cysteinyl-tRNA(Cys) + AMP + diphosphate</text>
        <dbReference type="Rhea" id="RHEA:17773"/>
        <dbReference type="Rhea" id="RHEA-COMP:9661"/>
        <dbReference type="Rhea" id="RHEA-COMP:9679"/>
        <dbReference type="ChEBI" id="CHEBI:30616"/>
        <dbReference type="ChEBI" id="CHEBI:33019"/>
        <dbReference type="ChEBI" id="CHEBI:35235"/>
        <dbReference type="ChEBI" id="CHEBI:78442"/>
        <dbReference type="ChEBI" id="CHEBI:78517"/>
        <dbReference type="ChEBI" id="CHEBI:456215"/>
        <dbReference type="EC" id="6.1.1.16"/>
    </reaction>
</comment>
<feature type="binding site" evidence="12">
    <location>
        <position position="223"/>
    </location>
    <ligand>
        <name>Zn(2+)</name>
        <dbReference type="ChEBI" id="CHEBI:29105"/>
    </ligand>
</feature>
<dbReference type="InterPro" id="IPR014729">
    <property type="entry name" value="Rossmann-like_a/b/a_fold"/>
</dbReference>
<dbReference type="Proteomes" id="UP000178450">
    <property type="component" value="Unassembled WGS sequence"/>
</dbReference>
<dbReference type="GO" id="GO:0006423">
    <property type="term" value="P:cysteinyl-tRNA aminoacylation"/>
    <property type="evidence" value="ECO:0007669"/>
    <property type="project" value="UniProtKB-UniRule"/>
</dbReference>
<dbReference type="Gene3D" id="1.20.120.1910">
    <property type="entry name" value="Cysteine-tRNA ligase, C-terminal anti-codon recognition domain"/>
    <property type="match status" value="1"/>
</dbReference>
<comment type="caution">
    <text evidence="14">The sequence shown here is derived from an EMBL/GenBank/DDBJ whole genome shotgun (WGS) entry which is preliminary data.</text>
</comment>
<keyword evidence="7 12" id="KW-0547">Nucleotide-binding</keyword>